<dbReference type="SUPFAM" id="SSF52540">
    <property type="entry name" value="P-loop containing nucleoside triphosphate hydrolases"/>
    <property type="match status" value="1"/>
</dbReference>
<organism evidence="3 4">
    <name type="scientific">Orbilia blumenaviensis</name>
    <dbReference type="NCBI Taxonomy" id="1796055"/>
    <lineage>
        <taxon>Eukaryota</taxon>
        <taxon>Fungi</taxon>
        <taxon>Dikarya</taxon>
        <taxon>Ascomycota</taxon>
        <taxon>Pezizomycotina</taxon>
        <taxon>Orbiliomycetes</taxon>
        <taxon>Orbiliales</taxon>
        <taxon>Orbiliaceae</taxon>
        <taxon>Orbilia</taxon>
    </lineage>
</organism>
<evidence type="ECO:0000256" key="1">
    <source>
        <dbReference type="ARBA" id="ARBA00022737"/>
    </source>
</evidence>
<dbReference type="Gene3D" id="3.40.50.300">
    <property type="entry name" value="P-loop containing nucleotide triphosphate hydrolases"/>
    <property type="match status" value="1"/>
</dbReference>
<dbReference type="Proteomes" id="UP001373714">
    <property type="component" value="Unassembled WGS sequence"/>
</dbReference>
<dbReference type="Gene3D" id="1.25.40.10">
    <property type="entry name" value="Tetratricopeptide repeat domain"/>
    <property type="match status" value="2"/>
</dbReference>
<keyword evidence="4" id="KW-1185">Reference proteome</keyword>
<dbReference type="Pfam" id="PF22939">
    <property type="entry name" value="WHD_GPIID"/>
    <property type="match status" value="1"/>
</dbReference>
<dbReference type="Pfam" id="PF13374">
    <property type="entry name" value="TPR_10"/>
    <property type="match status" value="1"/>
</dbReference>
<dbReference type="InterPro" id="IPR056884">
    <property type="entry name" value="NPHP3-like_N"/>
</dbReference>
<gene>
    <name evidence="3" type="ORF">TWF730_009795</name>
</gene>
<dbReference type="InterPro" id="IPR054471">
    <property type="entry name" value="GPIID_WHD"/>
</dbReference>
<comment type="caution">
    <text evidence="3">The sequence shown here is derived from an EMBL/GenBank/DDBJ whole genome shotgun (WGS) entry which is preliminary data.</text>
</comment>
<dbReference type="PANTHER" id="PTHR10039:SF14">
    <property type="entry name" value="NACHT DOMAIN-CONTAINING PROTEIN"/>
    <property type="match status" value="1"/>
</dbReference>
<dbReference type="Pfam" id="PF13424">
    <property type="entry name" value="TPR_12"/>
    <property type="match status" value="2"/>
</dbReference>
<dbReference type="SMART" id="SM00028">
    <property type="entry name" value="TPR"/>
    <property type="match status" value="3"/>
</dbReference>
<dbReference type="AlphaFoldDB" id="A0AAV9USS8"/>
<dbReference type="InterPro" id="IPR007111">
    <property type="entry name" value="NACHT_NTPase"/>
</dbReference>
<dbReference type="InterPro" id="IPR011990">
    <property type="entry name" value="TPR-like_helical_dom_sf"/>
</dbReference>
<dbReference type="InterPro" id="IPR019734">
    <property type="entry name" value="TPR_rpt"/>
</dbReference>
<accession>A0AAV9USS8</accession>
<proteinExistence type="predicted"/>
<protein>
    <recommendedName>
        <fullName evidence="2">NACHT domain-containing protein</fullName>
    </recommendedName>
</protein>
<dbReference type="EMBL" id="JAVHNS010000007">
    <property type="protein sequence ID" value="KAK6349035.1"/>
    <property type="molecule type" value="Genomic_DNA"/>
</dbReference>
<keyword evidence="1" id="KW-0677">Repeat</keyword>
<sequence length="1091" mass="124360">MAFNPSSPEPPVEDPMGRAFYQYAKSLSDKDLKRYQTAGATCPTAEDLTREVFQLQTRHKKLSKTLKVSTCIEPLVSFLKRHSSSVDTFVQANPFPAALVWGTIKVLLDLASYHIHYFENLVRKLQELGACLDVFRKYEVILKESIPVQTALAKVYQDIFVFLGKAKGVFAKRGSLLFARTLWKSFERDFGNTLLSFEQNKNTLEGEISIEHLSTVKKLEKKLDDGIRAGLGNSQQYNMRMNLTLNQTPAPKAVMPDENRVKITNWVSNADPGLDFTRESSRRVKQSGQWLLKHQTYKKLLRSSEKRLLRVLGSPGSGKTVLSTTIIEDLQSQNLKIPTAPNHSAAFTAYFYCSKSDQGQETLVILCGLIKQILSQFEELPECVTECYKKSCAAGRPSLTAADGPETLLETIVQKLGSLYIVVDGIDEVAEPQQTVAALLKLTKTNPNVKTILLSRDIFEMNSNDISSYPVIKLDGLNTSEDVNRFIKDRLNNMRMREAAKDLPPEIFTQISQKADGMFLWAKLMMDSLNSAMSVHDALDIVSSTPSQLDGFYDQVMMRLMTKSTSQPKMVNIARRVIMLMCAASRPLSWSELECMLNTEKTGIKTAKIFQSTILDACNPLIEYVPKTGVLRFVHLSVREFFLNASNVTDPDLRISSTGFPFLEHDAHKKVADICLTYLLESDPDQPSRQRPTQTNMPLLEYASTYWGFHILRSEYDNILSEQMHKYLSKQSRRKTWISKQLFRESSGFPLQKLINMQKELHKWDIGSSSGSDTVKNERLDWIQDVGRALVDIDSTETNAKDFASGKSQITYFEKLMVIRDLSREYTIRQRLKEGEKWMLDALHKRQNKFGEEHISTVWLLNSLGIIYDQQHRVELSAEIHEKALKIQETALGPNHLETVWTINELGRVYRHLKRYDDAVNMHLRAFEVLKKLLPENDLQLAWTLNTLARAYRKQGSIAESLECHRKAIDIQKVSLGEKHPHVLWATADIGRCYRDRKDLEKSAYYHRVCLEGRKEVLGLDHPDTLWAMNDLGLVLSEDGYKEEAKELHETALEGQTRLLGESHPHTVWSRKQIENINSTSWEEVGIVDVE</sequence>
<name>A0AAV9USS8_9PEZI</name>
<dbReference type="Pfam" id="PF24809">
    <property type="entry name" value="DUF7708"/>
    <property type="match status" value="1"/>
</dbReference>
<feature type="domain" description="NACHT" evidence="2">
    <location>
        <begin position="307"/>
        <end position="456"/>
    </location>
</feature>
<dbReference type="InterPro" id="IPR027417">
    <property type="entry name" value="P-loop_NTPase"/>
</dbReference>
<dbReference type="PANTHER" id="PTHR10039">
    <property type="entry name" value="AMELOGENIN"/>
    <property type="match status" value="1"/>
</dbReference>
<evidence type="ECO:0000313" key="4">
    <source>
        <dbReference type="Proteomes" id="UP001373714"/>
    </source>
</evidence>
<dbReference type="SUPFAM" id="SSF48452">
    <property type="entry name" value="TPR-like"/>
    <property type="match status" value="2"/>
</dbReference>
<dbReference type="Pfam" id="PF24883">
    <property type="entry name" value="NPHP3_N"/>
    <property type="match status" value="1"/>
</dbReference>
<dbReference type="InterPro" id="IPR056125">
    <property type="entry name" value="DUF7708"/>
</dbReference>
<reference evidence="3 4" key="1">
    <citation type="submission" date="2019-10" db="EMBL/GenBank/DDBJ databases">
        <authorList>
            <person name="Palmer J.M."/>
        </authorList>
    </citation>
    <scope>NUCLEOTIDE SEQUENCE [LARGE SCALE GENOMIC DNA]</scope>
    <source>
        <strain evidence="3 4">TWF730</strain>
    </source>
</reference>
<dbReference type="PROSITE" id="PS50837">
    <property type="entry name" value="NACHT"/>
    <property type="match status" value="1"/>
</dbReference>
<evidence type="ECO:0000259" key="2">
    <source>
        <dbReference type="PROSITE" id="PS50837"/>
    </source>
</evidence>
<evidence type="ECO:0000313" key="3">
    <source>
        <dbReference type="EMBL" id="KAK6349035.1"/>
    </source>
</evidence>